<evidence type="ECO:0000313" key="2">
    <source>
        <dbReference type="EMBL" id="EIE89833.1"/>
    </source>
</evidence>
<dbReference type="OrthoDB" id="660555at2759"/>
<dbReference type="eggNOG" id="KOG1819">
    <property type="taxonomic scope" value="Eukaryota"/>
</dbReference>
<feature type="compositionally biased region" description="Basic residues" evidence="1">
    <location>
        <begin position="430"/>
        <end position="444"/>
    </location>
</feature>
<dbReference type="InterPro" id="IPR011989">
    <property type="entry name" value="ARM-like"/>
</dbReference>
<protein>
    <submittedName>
        <fullName evidence="2">Uncharacterized protein</fullName>
    </submittedName>
</protein>
<evidence type="ECO:0000256" key="1">
    <source>
        <dbReference type="SAM" id="MobiDB-lite"/>
    </source>
</evidence>
<dbReference type="EMBL" id="CH476745">
    <property type="protein sequence ID" value="EIE89833.1"/>
    <property type="molecule type" value="Genomic_DNA"/>
</dbReference>
<dbReference type="VEuPathDB" id="FungiDB:RO3G_14544"/>
<dbReference type="RefSeq" id="XP_067525229.1">
    <property type="nucleotide sequence ID" value="XM_067669128.1"/>
</dbReference>
<reference evidence="2 3" key="1">
    <citation type="journal article" date="2009" name="PLoS Genet.">
        <title>Genomic analysis of the basal lineage fungus Rhizopus oryzae reveals a whole-genome duplication.</title>
        <authorList>
            <person name="Ma L.-J."/>
            <person name="Ibrahim A.S."/>
            <person name="Skory C."/>
            <person name="Grabherr M.G."/>
            <person name="Burger G."/>
            <person name="Butler M."/>
            <person name="Elias M."/>
            <person name="Idnurm A."/>
            <person name="Lang B.F."/>
            <person name="Sone T."/>
            <person name="Abe A."/>
            <person name="Calvo S.E."/>
            <person name="Corrochano L.M."/>
            <person name="Engels R."/>
            <person name="Fu J."/>
            <person name="Hansberg W."/>
            <person name="Kim J.-M."/>
            <person name="Kodira C.D."/>
            <person name="Koehrsen M.J."/>
            <person name="Liu B."/>
            <person name="Miranda-Saavedra D."/>
            <person name="O'Leary S."/>
            <person name="Ortiz-Castellanos L."/>
            <person name="Poulter R."/>
            <person name="Rodriguez-Romero J."/>
            <person name="Ruiz-Herrera J."/>
            <person name="Shen Y.-Q."/>
            <person name="Zeng Q."/>
            <person name="Galagan J."/>
            <person name="Birren B.W."/>
            <person name="Cuomo C.A."/>
            <person name="Wickes B.L."/>
        </authorList>
    </citation>
    <scope>NUCLEOTIDE SEQUENCE [LARGE SCALE GENOMIC DNA]</scope>
    <source>
        <strain evidence="3">RA 99-880 / ATCC MYA-4621 / FGSC 9543 / NRRL 43880</strain>
    </source>
</reference>
<feature type="region of interest" description="Disordered" evidence="1">
    <location>
        <begin position="399"/>
        <end position="444"/>
    </location>
</feature>
<dbReference type="GeneID" id="93621509"/>
<name>I1CN03_RHIO9</name>
<keyword evidence="3" id="KW-1185">Reference proteome</keyword>
<dbReference type="SUPFAM" id="SSF48371">
    <property type="entry name" value="ARM repeat"/>
    <property type="match status" value="2"/>
</dbReference>
<proteinExistence type="predicted"/>
<organism evidence="2 3">
    <name type="scientific">Rhizopus delemar (strain RA 99-880 / ATCC MYA-4621 / FGSC 9543 / NRRL 43880)</name>
    <name type="common">Mucormycosis agent</name>
    <name type="synonym">Rhizopus arrhizus var. delemar</name>
    <dbReference type="NCBI Taxonomy" id="246409"/>
    <lineage>
        <taxon>Eukaryota</taxon>
        <taxon>Fungi</taxon>
        <taxon>Fungi incertae sedis</taxon>
        <taxon>Mucoromycota</taxon>
        <taxon>Mucoromycotina</taxon>
        <taxon>Mucoromycetes</taxon>
        <taxon>Mucorales</taxon>
        <taxon>Mucorineae</taxon>
        <taxon>Rhizopodaceae</taxon>
        <taxon>Rhizopus</taxon>
    </lineage>
</organism>
<evidence type="ECO:0000313" key="3">
    <source>
        <dbReference type="Proteomes" id="UP000009138"/>
    </source>
</evidence>
<accession>I1CN03</accession>
<gene>
    <name evidence="2" type="ORF">RO3G_14544</name>
</gene>
<dbReference type="AlphaFoldDB" id="I1CN03"/>
<dbReference type="InterPro" id="IPR016024">
    <property type="entry name" value="ARM-type_fold"/>
</dbReference>
<dbReference type="Proteomes" id="UP000009138">
    <property type="component" value="Unassembled WGS sequence"/>
</dbReference>
<dbReference type="InParanoid" id="I1CN03"/>
<dbReference type="Gene3D" id="1.25.10.10">
    <property type="entry name" value="Leucine-rich Repeat Variant"/>
    <property type="match status" value="2"/>
</dbReference>
<sequence length="444" mass="49325">MVVYGSIDALIWVCKTSKNITLHHLTTTVLATLAQKESIRPVIITKWALPALLSLIRSYIQTTHEKESAPSFTSASTNSTNSVDDNNNLQNLALEILINCTDVLYQLSKAGILSKKDIIEEGILEILLILAAFHVDLLKVKGEENQSNERVIIIQNLSAKSISAVSSHVPLQSSIIGMIQTSDKLAHLLRSTNSEVRKYTAKTIAYLSLRNDKYKPILLSGDGSRALISIIARLPLSDHEGTLNHQSRLEDLAYYLPSEEKSSESTADATAVSHACCALANFATNNESQINLMSQPHLLLYICNVPAIFPSHAEIHKHVARCLANLALYAMCQSSNVTTDEIRHVIRAIDNLSSNVQLTCDEIKLEHWKGLCKDIYPFVSDILNSDKYDQDTIKRAKSILQRKMIDPPPPHSAEEDEEEEGDKMESNHSGKSKSKKKTKKKNHN</sequence>